<accession>A0A1H3LJ28</accession>
<reference evidence="1 2" key="1">
    <citation type="submission" date="2016-10" db="EMBL/GenBank/DDBJ databases">
        <authorList>
            <person name="Varghese N."/>
            <person name="Submissions S."/>
        </authorList>
    </citation>
    <scope>NUCLEOTIDE SEQUENCE [LARGE SCALE GENOMIC DNA]</scope>
    <source>
        <strain evidence="1 2">DSM 17997</strain>
    </source>
</reference>
<dbReference type="Proteomes" id="UP000199663">
    <property type="component" value="Unassembled WGS sequence"/>
</dbReference>
<evidence type="ECO:0000313" key="1">
    <source>
        <dbReference type="EMBL" id="SDY63855.1"/>
    </source>
</evidence>
<name>A0A1H3LJ28_9BACT</name>
<organism evidence="1 2">
    <name type="scientific">Rhodonellum ikkaensis</name>
    <dbReference type="NCBI Taxonomy" id="336829"/>
    <lineage>
        <taxon>Bacteria</taxon>
        <taxon>Pseudomonadati</taxon>
        <taxon>Bacteroidota</taxon>
        <taxon>Cytophagia</taxon>
        <taxon>Cytophagales</taxon>
        <taxon>Cytophagaceae</taxon>
        <taxon>Rhodonellum</taxon>
    </lineage>
</organism>
<comment type="caution">
    <text evidence="1">The sequence shown here is derived from an EMBL/GenBank/DDBJ whole genome shotgun (WGS) entry which is preliminary data.</text>
</comment>
<sequence>MKTKVNKIAKVVAMGVFFMALFFNVKVSLDDPFIHLDNLVIAQTNSSSFQNCNSPSPKGCWNTISTRVGYPAMYCGSCTYVPNSAGSGSTSTCWGC</sequence>
<keyword evidence="2" id="KW-1185">Reference proteome</keyword>
<gene>
    <name evidence="1" type="ORF">SAMN05444412_10266</name>
</gene>
<dbReference type="EMBL" id="FNQC01000002">
    <property type="protein sequence ID" value="SDY63855.1"/>
    <property type="molecule type" value="Genomic_DNA"/>
</dbReference>
<protein>
    <submittedName>
        <fullName evidence="1">Uncharacterized protein</fullName>
    </submittedName>
</protein>
<proteinExistence type="predicted"/>
<evidence type="ECO:0000313" key="2">
    <source>
        <dbReference type="Proteomes" id="UP000199663"/>
    </source>
</evidence>